<evidence type="ECO:0000313" key="2">
    <source>
        <dbReference type="Proteomes" id="UP000265520"/>
    </source>
</evidence>
<dbReference type="Proteomes" id="UP000265520">
    <property type="component" value="Unassembled WGS sequence"/>
</dbReference>
<reference evidence="1 2" key="1">
    <citation type="journal article" date="2018" name="Front. Plant Sci.">
        <title>Red Clover (Trifolium pratense) and Zigzag Clover (T. medium) - A Picture of Genomic Similarities and Differences.</title>
        <authorList>
            <person name="Dluhosova J."/>
            <person name="Istvanek J."/>
            <person name="Nedelnik J."/>
            <person name="Repkova J."/>
        </authorList>
    </citation>
    <scope>NUCLEOTIDE SEQUENCE [LARGE SCALE GENOMIC DNA]</scope>
    <source>
        <strain evidence="2">cv. 10/8</strain>
        <tissue evidence="1">Leaf</tissue>
    </source>
</reference>
<feature type="non-terminal residue" evidence="1">
    <location>
        <position position="1"/>
    </location>
</feature>
<name>A0A392UFL7_9FABA</name>
<proteinExistence type="predicted"/>
<evidence type="ECO:0000313" key="1">
    <source>
        <dbReference type="EMBL" id="MCI72333.1"/>
    </source>
</evidence>
<dbReference type="AlphaFoldDB" id="A0A392UFL7"/>
<comment type="caution">
    <text evidence="1">The sequence shown here is derived from an EMBL/GenBank/DDBJ whole genome shotgun (WGS) entry which is preliminary data.</text>
</comment>
<protein>
    <submittedName>
        <fullName evidence="1">Uncharacterized protein</fullName>
    </submittedName>
</protein>
<dbReference type="EMBL" id="LXQA010815543">
    <property type="protein sequence ID" value="MCI72333.1"/>
    <property type="molecule type" value="Genomic_DNA"/>
</dbReference>
<organism evidence="1 2">
    <name type="scientific">Trifolium medium</name>
    <dbReference type="NCBI Taxonomy" id="97028"/>
    <lineage>
        <taxon>Eukaryota</taxon>
        <taxon>Viridiplantae</taxon>
        <taxon>Streptophyta</taxon>
        <taxon>Embryophyta</taxon>
        <taxon>Tracheophyta</taxon>
        <taxon>Spermatophyta</taxon>
        <taxon>Magnoliopsida</taxon>
        <taxon>eudicotyledons</taxon>
        <taxon>Gunneridae</taxon>
        <taxon>Pentapetalae</taxon>
        <taxon>rosids</taxon>
        <taxon>fabids</taxon>
        <taxon>Fabales</taxon>
        <taxon>Fabaceae</taxon>
        <taxon>Papilionoideae</taxon>
        <taxon>50 kb inversion clade</taxon>
        <taxon>NPAAA clade</taxon>
        <taxon>Hologalegina</taxon>
        <taxon>IRL clade</taxon>
        <taxon>Trifolieae</taxon>
        <taxon>Trifolium</taxon>
    </lineage>
</organism>
<accession>A0A392UFL7</accession>
<sequence length="33" mass="3600">DGGGCDGHKVDKSEEVMKASITDELSSLQRFME</sequence>
<keyword evidence="2" id="KW-1185">Reference proteome</keyword>